<reference evidence="1 2" key="1">
    <citation type="journal article" date="2017" name="Front. Microbiol.">
        <title>Phaeobacter piscinae sp. nov., a species of the Roseobacter group and potential aquaculture probiont.</title>
        <authorList>
            <person name="Sonnenschein E.C."/>
            <person name="Phippen C.B.W."/>
            <person name="Nielsen K.F."/>
            <person name="Mateiu R.V."/>
            <person name="Melchiorsen J."/>
            <person name="Gram L."/>
            <person name="Overmann J."/>
            <person name="Freese H.M."/>
        </authorList>
    </citation>
    <scope>NUCLEOTIDE SEQUENCE [LARGE SCALE GENOMIC DNA]</scope>
    <source>
        <strain evidence="1 2">P88</strain>
        <plasmid evidence="2">pp88_a</plasmid>
    </source>
</reference>
<dbReference type="EMBL" id="CP010726">
    <property type="protein sequence ID" value="AUR01063.1"/>
    <property type="molecule type" value="Genomic_DNA"/>
</dbReference>
<organism evidence="1 2">
    <name type="scientific">Phaeobacter inhibens</name>
    <dbReference type="NCBI Taxonomy" id="221822"/>
    <lineage>
        <taxon>Bacteria</taxon>
        <taxon>Pseudomonadati</taxon>
        <taxon>Pseudomonadota</taxon>
        <taxon>Alphaproteobacteria</taxon>
        <taxon>Rhodobacterales</taxon>
        <taxon>Roseobacteraceae</taxon>
        <taxon>Phaeobacter</taxon>
    </lineage>
</organism>
<evidence type="ECO:0000313" key="1">
    <source>
        <dbReference type="EMBL" id="AUR01063.1"/>
    </source>
</evidence>
<proteinExistence type="predicted"/>
<keyword evidence="1" id="KW-0614">Plasmid</keyword>
<name>A0A2I7KEM9_9RHOB</name>
<dbReference type="Proteomes" id="UP000236447">
    <property type="component" value="Plasmid pP88_a"/>
</dbReference>
<geneLocation type="plasmid" evidence="2">
    <name>pp88_a</name>
</geneLocation>
<reference evidence="1 2" key="2">
    <citation type="journal article" date="2017" name="Genome Biol. Evol.">
        <title>Trajectories and Drivers of Genome Evolution in Surface-Associated Marine Phaeobacter.</title>
        <authorList>
            <person name="Freese H.M."/>
            <person name="Sikorski J."/>
            <person name="Bunk B."/>
            <person name="Scheuner C."/>
            <person name="Meier-Kolthoff J.P."/>
            <person name="Sproer C."/>
            <person name="Gram L."/>
            <person name="Overmann J."/>
        </authorList>
    </citation>
    <scope>NUCLEOTIDE SEQUENCE [LARGE SCALE GENOMIC DNA]</scope>
    <source>
        <strain evidence="1 2">P88</strain>
        <plasmid evidence="2">pp88_a</plasmid>
    </source>
</reference>
<protein>
    <submittedName>
        <fullName evidence="1">Uncharacterized protein</fullName>
    </submittedName>
</protein>
<dbReference type="AlphaFoldDB" id="A0A2I7KEM9"/>
<sequence>MVLGDIYGVPYWGENVPQYAAVVNIASPYIGEGNPIFSPLLCKHHRIAQALENKGFAYLSSHVVPAGTGRSFRR</sequence>
<evidence type="ECO:0000313" key="2">
    <source>
        <dbReference type="Proteomes" id="UP000236447"/>
    </source>
</evidence>
<accession>A0A2I7KEM9</accession>
<gene>
    <name evidence="1" type="ORF">PhaeoP88_03750</name>
</gene>